<dbReference type="GO" id="GO:0005634">
    <property type="term" value="C:nucleus"/>
    <property type="evidence" value="ECO:0007669"/>
    <property type="project" value="UniProtKB-SubCell"/>
</dbReference>
<dbReference type="SUPFAM" id="SSF46689">
    <property type="entry name" value="Homeodomain-like"/>
    <property type="match status" value="1"/>
</dbReference>
<accession>A0A060DBU1</accession>
<evidence type="ECO:0000256" key="4">
    <source>
        <dbReference type="ARBA" id="ARBA00023242"/>
    </source>
</evidence>
<dbReference type="PANTHER" id="PTHR45664:SF12">
    <property type="entry name" value="PANCREAS_DUODENUM HOMEOBOX PROTEIN 1"/>
    <property type="match status" value="1"/>
</dbReference>
<proteinExistence type="predicted"/>
<dbReference type="FunFam" id="1.10.10.60:FF:000176">
    <property type="entry name" value="pancreas/duodenum homeobox protein 1"/>
    <property type="match status" value="1"/>
</dbReference>
<dbReference type="PROSITE" id="PS00027">
    <property type="entry name" value="HOMEOBOX_1"/>
    <property type="match status" value="1"/>
</dbReference>
<dbReference type="GO" id="GO:0000981">
    <property type="term" value="F:DNA-binding transcription factor activity, RNA polymerase II-specific"/>
    <property type="evidence" value="ECO:0007669"/>
    <property type="project" value="InterPro"/>
</dbReference>
<keyword evidence="2 5" id="KW-0238">DNA-binding</keyword>
<feature type="DNA-binding region" description="Homeobox" evidence="5">
    <location>
        <begin position="257"/>
        <end position="316"/>
    </location>
</feature>
<comment type="subcellular location">
    <subcellularLocation>
        <location evidence="1 5 6">Nucleus</location>
    </subcellularLocation>
</comment>
<dbReference type="SMART" id="SM00389">
    <property type="entry name" value="HOX"/>
    <property type="match status" value="1"/>
</dbReference>
<name>A0A060DBU1_9NEOP</name>
<dbReference type="AlphaFoldDB" id="A0A060DBU1"/>
<feature type="region of interest" description="Disordered" evidence="7">
    <location>
        <begin position="315"/>
        <end position="343"/>
    </location>
</feature>
<sequence length="404" mass="45270">MAQTQEEVGGVGSSRLLNTLVSVESNLLSIQHPEDIISRTSADFYTNKNNNITHSVDDILSDNNQVNYTVEDEEAFNQTQEDYVAYSSRFIPEYQQNLTDSKDSTGFSIQEILGISQQYGEHEDTMPVKQEYHPHSPSGYELKMAHASNLQVLGAPRPDVTYSVSAVSEDGSPTYGQYVDIGMGYPPHIPYGGGYMNNYLQHQPMRHPGLFPTYYDHVSHSYLFFSFYFAEGQVPRADVNNSLTNSSSGSSQSGSSGKRARTAYTSSQLVDLEKEFQFNRYLCRPRRIELAAHLNLSERQIKIWFQNRRMKYKKENKGANSDKMILSPAASSRSGSGSPGTEKDLKVQQALVDRLMAHAPHHQNGGNPGWSREPPAVKFISAPYNAAPQQNDNMMWSDQPDAQI</sequence>
<dbReference type="InterPro" id="IPR017970">
    <property type="entry name" value="Homeobox_CS"/>
</dbReference>
<dbReference type="Pfam" id="PF00046">
    <property type="entry name" value="Homeodomain"/>
    <property type="match status" value="1"/>
</dbReference>
<dbReference type="Gene3D" id="1.10.10.60">
    <property type="entry name" value="Homeodomain-like"/>
    <property type="match status" value="1"/>
</dbReference>
<evidence type="ECO:0000256" key="5">
    <source>
        <dbReference type="PROSITE-ProRule" id="PRU00108"/>
    </source>
</evidence>
<keyword evidence="3 5" id="KW-0371">Homeobox</keyword>
<evidence type="ECO:0000256" key="2">
    <source>
        <dbReference type="ARBA" id="ARBA00023125"/>
    </source>
</evidence>
<feature type="compositionally biased region" description="Low complexity" evidence="7">
    <location>
        <begin position="246"/>
        <end position="257"/>
    </location>
</feature>
<organism evidence="9">
    <name type="scientific">Glyphotaelius pellucidus</name>
    <dbReference type="NCBI Taxonomy" id="1271742"/>
    <lineage>
        <taxon>Eukaryota</taxon>
        <taxon>Metazoa</taxon>
        <taxon>Ecdysozoa</taxon>
        <taxon>Arthropoda</taxon>
        <taxon>Hexapoda</taxon>
        <taxon>Insecta</taxon>
        <taxon>Pterygota</taxon>
        <taxon>Neoptera</taxon>
        <taxon>Endopterygota</taxon>
        <taxon>Trichoptera</taxon>
        <taxon>Integripalpia</taxon>
        <taxon>Plenitentoria</taxon>
        <taxon>Limnephiloidea</taxon>
        <taxon>Limnephilidae</taxon>
        <taxon>Limnephilinae</taxon>
        <taxon>Limnephilini</taxon>
        <taxon>Glyphotaelius</taxon>
    </lineage>
</organism>
<dbReference type="PRINTS" id="PR00024">
    <property type="entry name" value="HOMEOBOX"/>
</dbReference>
<dbReference type="GO" id="GO:0045944">
    <property type="term" value="P:positive regulation of transcription by RNA polymerase II"/>
    <property type="evidence" value="ECO:0007669"/>
    <property type="project" value="UniProtKB-ARBA"/>
</dbReference>
<protein>
    <submittedName>
        <fullName evidence="9">Hox cluster protein zen</fullName>
    </submittedName>
</protein>
<dbReference type="InterPro" id="IPR020479">
    <property type="entry name" value="HD_metazoa"/>
</dbReference>
<dbReference type="GO" id="GO:0000978">
    <property type="term" value="F:RNA polymerase II cis-regulatory region sequence-specific DNA binding"/>
    <property type="evidence" value="ECO:0007669"/>
    <property type="project" value="TreeGrafter"/>
</dbReference>
<evidence type="ECO:0000256" key="3">
    <source>
        <dbReference type="ARBA" id="ARBA00023155"/>
    </source>
</evidence>
<dbReference type="EMBL" id="KJ739632">
    <property type="protein sequence ID" value="AIB07890.1"/>
    <property type="molecule type" value="Genomic_DNA"/>
</dbReference>
<dbReference type="GO" id="GO:0048513">
    <property type="term" value="P:animal organ development"/>
    <property type="evidence" value="ECO:0007669"/>
    <property type="project" value="UniProtKB-ARBA"/>
</dbReference>
<dbReference type="CDD" id="cd00086">
    <property type="entry name" value="homeodomain"/>
    <property type="match status" value="1"/>
</dbReference>
<feature type="region of interest" description="Disordered" evidence="7">
    <location>
        <begin position="240"/>
        <end position="262"/>
    </location>
</feature>
<evidence type="ECO:0000256" key="1">
    <source>
        <dbReference type="ARBA" id="ARBA00004123"/>
    </source>
</evidence>
<evidence type="ECO:0000313" key="9">
    <source>
        <dbReference type="EMBL" id="AIB07890.1"/>
    </source>
</evidence>
<reference evidence="9" key="1">
    <citation type="journal article" date="2014" name="PLoS Genet.">
        <title>Ancient expansion of the hox cluster in lepidoptera generated four homeobox genes implicated in extra-embryonic tissue formation.</title>
        <authorList>
            <person name="Ferguson L."/>
            <person name="Marletaz F."/>
            <person name="Carter J.M."/>
            <person name="Taylor W.R."/>
            <person name="Gibbs M."/>
            <person name="Breuker C.J."/>
            <person name="Holland P.W."/>
        </authorList>
    </citation>
    <scope>NUCLEOTIDE SEQUENCE</scope>
</reference>
<evidence type="ECO:0000259" key="8">
    <source>
        <dbReference type="PROSITE" id="PS50071"/>
    </source>
</evidence>
<dbReference type="InterPro" id="IPR009057">
    <property type="entry name" value="Homeodomain-like_sf"/>
</dbReference>
<keyword evidence="4 5" id="KW-0539">Nucleus</keyword>
<dbReference type="PROSITE" id="PS50071">
    <property type="entry name" value="HOMEOBOX_2"/>
    <property type="match status" value="1"/>
</dbReference>
<evidence type="ECO:0000256" key="7">
    <source>
        <dbReference type="SAM" id="MobiDB-lite"/>
    </source>
</evidence>
<dbReference type="InterPro" id="IPR001356">
    <property type="entry name" value="HD"/>
</dbReference>
<gene>
    <name evidence="9" type="primary">zen</name>
</gene>
<feature type="compositionally biased region" description="Low complexity" evidence="7">
    <location>
        <begin position="327"/>
        <end position="340"/>
    </location>
</feature>
<feature type="domain" description="Homeobox" evidence="8">
    <location>
        <begin position="255"/>
        <end position="315"/>
    </location>
</feature>
<reference evidence="9" key="2">
    <citation type="submission" date="2014-03" db="EMBL/GenBank/DDBJ databases">
        <authorList>
            <person name="Saikia M."/>
            <person name="Chaudhari Y."/>
            <person name="Khan M."/>
            <person name="Devi D."/>
        </authorList>
    </citation>
    <scope>NUCLEOTIDE SEQUENCE</scope>
</reference>
<dbReference type="PANTHER" id="PTHR45664">
    <property type="entry name" value="PROTEIN ZERKNUELLT 1-RELATED"/>
    <property type="match status" value="1"/>
</dbReference>
<evidence type="ECO:0000256" key="6">
    <source>
        <dbReference type="RuleBase" id="RU000682"/>
    </source>
</evidence>